<evidence type="ECO:0000313" key="2">
    <source>
        <dbReference type="EMBL" id="MBO3741699.1"/>
    </source>
</evidence>
<name>A0ABS3UT03_9ACTN</name>
<dbReference type="PANTHER" id="PTHR43581">
    <property type="entry name" value="ATP/GTP PHOSPHATASE"/>
    <property type="match status" value="1"/>
</dbReference>
<keyword evidence="2" id="KW-0547">Nucleotide-binding</keyword>
<evidence type="ECO:0000259" key="1">
    <source>
        <dbReference type="Pfam" id="PF13304"/>
    </source>
</evidence>
<protein>
    <submittedName>
        <fullName evidence="2">ATP-binding protein</fullName>
    </submittedName>
</protein>
<organism evidence="2 3">
    <name type="scientific">Actinoplanes flavus</name>
    <dbReference type="NCBI Taxonomy" id="2820290"/>
    <lineage>
        <taxon>Bacteria</taxon>
        <taxon>Bacillati</taxon>
        <taxon>Actinomycetota</taxon>
        <taxon>Actinomycetes</taxon>
        <taxon>Micromonosporales</taxon>
        <taxon>Micromonosporaceae</taxon>
        <taxon>Actinoplanes</taxon>
    </lineage>
</organism>
<dbReference type="Gene3D" id="3.40.50.300">
    <property type="entry name" value="P-loop containing nucleotide triphosphate hydrolases"/>
    <property type="match status" value="1"/>
</dbReference>
<dbReference type="Pfam" id="PF13304">
    <property type="entry name" value="AAA_21"/>
    <property type="match status" value="1"/>
</dbReference>
<dbReference type="InterPro" id="IPR003959">
    <property type="entry name" value="ATPase_AAA_core"/>
</dbReference>
<dbReference type="PANTHER" id="PTHR43581:SF2">
    <property type="entry name" value="EXCINUCLEASE ATPASE SUBUNIT"/>
    <property type="match status" value="1"/>
</dbReference>
<feature type="domain" description="ATPase AAA-type core" evidence="1">
    <location>
        <begin position="47"/>
        <end position="287"/>
    </location>
</feature>
<reference evidence="2 3" key="1">
    <citation type="submission" date="2021-03" db="EMBL/GenBank/DDBJ databases">
        <title>Actinoplanes flavus sp. nov., a novel actinomycete isolated from Coconut Palm rhizosphere soil.</title>
        <authorList>
            <person name="Luo X."/>
        </authorList>
    </citation>
    <scope>NUCLEOTIDE SEQUENCE [LARGE SCALE GENOMIC DNA]</scope>
    <source>
        <strain evidence="2 3">NEAU-H7</strain>
    </source>
</reference>
<proteinExistence type="predicted"/>
<accession>A0ABS3UT03</accession>
<dbReference type="InterPro" id="IPR051396">
    <property type="entry name" value="Bact_Antivir_Def_Nuclease"/>
</dbReference>
<keyword evidence="2" id="KW-0067">ATP-binding</keyword>
<dbReference type="GO" id="GO:0005524">
    <property type="term" value="F:ATP binding"/>
    <property type="evidence" value="ECO:0007669"/>
    <property type="project" value="UniProtKB-KW"/>
</dbReference>
<evidence type="ECO:0000313" key="3">
    <source>
        <dbReference type="Proteomes" id="UP000679690"/>
    </source>
</evidence>
<keyword evidence="3" id="KW-1185">Reference proteome</keyword>
<comment type="caution">
    <text evidence="2">The sequence shown here is derived from an EMBL/GenBank/DDBJ whole genome shotgun (WGS) entry which is preliminary data.</text>
</comment>
<dbReference type="Proteomes" id="UP000679690">
    <property type="component" value="Unassembled WGS sequence"/>
</dbReference>
<gene>
    <name evidence="2" type="ORF">J5X75_29740</name>
</gene>
<dbReference type="EMBL" id="JAGFNS010000023">
    <property type="protein sequence ID" value="MBO3741699.1"/>
    <property type="molecule type" value="Genomic_DNA"/>
</dbReference>
<dbReference type="RefSeq" id="WP_208470846.1">
    <property type="nucleotide sequence ID" value="NZ_JAGFNS010000023.1"/>
</dbReference>
<dbReference type="SUPFAM" id="SSF52540">
    <property type="entry name" value="P-loop containing nucleoside triphosphate hydrolases"/>
    <property type="match status" value="1"/>
</dbReference>
<sequence length="491" mass="54613">MTSHVSDPRVRVWNRLFATASSLFVERLDISESEAFADQTILLDRATVLAGSHGGGKSLLISLLEAVFGNSTRVPPFVGNETHGDRGVEWATGKVNVTVRRGTERLTRLVDLSDRTDERLEIWRDTFAADRWTERVCATELASDFNWYFQQLDPDRFEEERKYSPKELSAIRNILGRNYSSATVRTVVLDEILDQNGDRDAWFAPYVVADENGRHVTSTAMSLGETWVHQAIWEIAQLEPGCLLAVDEPESFLATKGHRPFIDEIARRSLELDLQLVVATHSPEVLARFPIENIRMCIREAGDGRVRIIQPESLTQIRNAAGIQSALKRIILVEDSFAATVLSVILSWANKDYSGTEIVPAGGCSKAVAATKALSNTTRIRCLAVLDADQHKECDGKTIFKLPGKYDPEREILDFAAGNPAIIASDIDRSTDTVRSALEACQYLDHQYQIESFADHLGVEVSYATNLLIRGWLTQPHITVEATALCEALTA</sequence>
<dbReference type="InterPro" id="IPR027417">
    <property type="entry name" value="P-loop_NTPase"/>
</dbReference>